<evidence type="ECO:0000256" key="1">
    <source>
        <dbReference type="ARBA" id="ARBA00007164"/>
    </source>
</evidence>
<feature type="active site" evidence="7">
    <location>
        <position position="142"/>
    </location>
</feature>
<keyword evidence="5" id="KW-0573">Peptidoglycan synthesis</keyword>
<dbReference type="GO" id="GO:0008360">
    <property type="term" value="P:regulation of cell shape"/>
    <property type="evidence" value="ECO:0007669"/>
    <property type="project" value="UniProtKB-KW"/>
</dbReference>
<evidence type="ECO:0000256" key="6">
    <source>
        <dbReference type="ARBA" id="ARBA00023316"/>
    </source>
</evidence>
<organism evidence="14 15">
    <name type="scientific">Actinomadura craniellae</name>
    <dbReference type="NCBI Taxonomy" id="2231787"/>
    <lineage>
        <taxon>Bacteria</taxon>
        <taxon>Bacillati</taxon>
        <taxon>Actinomycetota</taxon>
        <taxon>Actinomycetes</taxon>
        <taxon>Streptosporangiales</taxon>
        <taxon>Thermomonosporaceae</taxon>
        <taxon>Actinomadura</taxon>
    </lineage>
</organism>
<keyword evidence="6" id="KW-0961">Cell wall biogenesis/degradation</keyword>
<keyword evidence="11" id="KW-1133">Transmembrane helix</keyword>
<evidence type="ECO:0000256" key="12">
    <source>
        <dbReference type="SAM" id="SignalP"/>
    </source>
</evidence>
<evidence type="ECO:0000259" key="13">
    <source>
        <dbReference type="Pfam" id="PF00768"/>
    </source>
</evidence>
<evidence type="ECO:0000313" key="14">
    <source>
        <dbReference type="EMBL" id="RAY15063.1"/>
    </source>
</evidence>
<dbReference type="GO" id="GO:0006508">
    <property type="term" value="P:proteolysis"/>
    <property type="evidence" value="ECO:0007669"/>
    <property type="project" value="InterPro"/>
</dbReference>
<evidence type="ECO:0000256" key="9">
    <source>
        <dbReference type="RuleBase" id="RU004016"/>
    </source>
</evidence>
<name>A0A365H9V8_9ACTN</name>
<evidence type="ECO:0000256" key="8">
    <source>
        <dbReference type="PIRSR" id="PIRSR618044-2"/>
    </source>
</evidence>
<feature type="binding site" evidence="8">
    <location>
        <position position="267"/>
    </location>
    <ligand>
        <name>substrate</name>
    </ligand>
</feature>
<dbReference type="PANTHER" id="PTHR21581">
    <property type="entry name" value="D-ALANYL-D-ALANINE CARBOXYPEPTIDASE"/>
    <property type="match status" value="1"/>
</dbReference>
<dbReference type="Gene3D" id="3.40.710.10">
    <property type="entry name" value="DD-peptidase/beta-lactamase superfamily"/>
    <property type="match status" value="1"/>
</dbReference>
<dbReference type="PRINTS" id="PR00725">
    <property type="entry name" value="DADACBPTASE1"/>
</dbReference>
<dbReference type="GO" id="GO:0071555">
    <property type="term" value="P:cell wall organization"/>
    <property type="evidence" value="ECO:0007669"/>
    <property type="project" value="UniProtKB-KW"/>
</dbReference>
<evidence type="ECO:0000256" key="10">
    <source>
        <dbReference type="SAM" id="MobiDB-lite"/>
    </source>
</evidence>
<gene>
    <name evidence="14" type="ORF">DPM19_10000</name>
</gene>
<feature type="region of interest" description="Disordered" evidence="10">
    <location>
        <begin position="379"/>
        <end position="412"/>
    </location>
</feature>
<evidence type="ECO:0000256" key="5">
    <source>
        <dbReference type="ARBA" id="ARBA00022984"/>
    </source>
</evidence>
<keyword evidence="14" id="KW-0645">Protease</keyword>
<feature type="signal peptide" evidence="12">
    <location>
        <begin position="1"/>
        <end position="29"/>
    </location>
</feature>
<keyword evidence="11" id="KW-0812">Transmembrane</keyword>
<dbReference type="RefSeq" id="WP_111865343.1">
    <property type="nucleotide sequence ID" value="NZ_QLYX01000004.1"/>
</dbReference>
<evidence type="ECO:0000313" key="15">
    <source>
        <dbReference type="Proteomes" id="UP000251891"/>
    </source>
</evidence>
<evidence type="ECO:0000256" key="4">
    <source>
        <dbReference type="ARBA" id="ARBA00022960"/>
    </source>
</evidence>
<sequence length="412" mass="43009">MGSVRRAVAALTTPLVAVTLVTPVTPAHAALEPVGGPRLGARGLVVDLAAGAPKPPNIKASSWIVADGDTGEVLGARDPHGHYLPASALKTLTAVALIPKLDPAALIRPTRQTCDVEGTKVGMTPKMQYKVSDLMHALMMVSGNDAALALAQAGGGLRPTLDTMNAEAKRLRAGDTLAGSTNGLDVDLKLNVRTQHTSSYDLALIMRQGLKLPAFRQYVGAIDARWPAPLTKEQRKEGIKVGGYPIYTHNKLLRPGTYRYPGMIGGKNGYTNAAQQTFVGAARRDGRTIIIALMRSPTLWPYATELFDWGFAAHGKTRPVGTLVDPVPPPKPPGADDSVLPPIPLTGGDSPGGWGLVATAAGGIALMVAAVVILARRRRPAAAPRPPAERQTAGSGGPPPSFGGPAEEESPR</sequence>
<dbReference type="InterPro" id="IPR012338">
    <property type="entry name" value="Beta-lactam/transpept-like"/>
</dbReference>
<feature type="active site" description="Proton acceptor" evidence="7">
    <location>
        <position position="90"/>
    </location>
</feature>
<dbReference type="Proteomes" id="UP000251891">
    <property type="component" value="Unassembled WGS sequence"/>
</dbReference>
<dbReference type="PANTHER" id="PTHR21581:SF33">
    <property type="entry name" value="D-ALANYL-D-ALANINE CARBOXYPEPTIDASE DACB"/>
    <property type="match status" value="1"/>
</dbReference>
<dbReference type="AlphaFoldDB" id="A0A365H9V8"/>
<reference evidence="14 15" key="1">
    <citation type="submission" date="2018-06" db="EMBL/GenBank/DDBJ databases">
        <title>Actinomadura craniellae sp. nov. isolated from marine sponge Craniella sp.</title>
        <authorList>
            <person name="Li L."/>
            <person name="Xu Q.H."/>
            <person name="Lin H.W."/>
            <person name="Lu Y.H."/>
        </authorList>
    </citation>
    <scope>NUCLEOTIDE SEQUENCE [LARGE SCALE GENOMIC DNA]</scope>
    <source>
        <strain evidence="14 15">LHW63021</strain>
    </source>
</reference>
<protein>
    <submittedName>
        <fullName evidence="14">D-alanyl-D-alanine carboxypeptidase</fullName>
    </submittedName>
</protein>
<feature type="chain" id="PRO_5016612832" evidence="12">
    <location>
        <begin position="30"/>
        <end position="412"/>
    </location>
</feature>
<keyword evidence="11" id="KW-0472">Membrane</keyword>
<comment type="similarity">
    <text evidence="1 9">Belongs to the peptidase S11 family.</text>
</comment>
<feature type="domain" description="Peptidase S11 D-alanyl-D-alanine carboxypeptidase A N-terminal" evidence="13">
    <location>
        <begin position="52"/>
        <end position="296"/>
    </location>
</feature>
<dbReference type="EMBL" id="QLYX01000004">
    <property type="protein sequence ID" value="RAY15063.1"/>
    <property type="molecule type" value="Genomic_DNA"/>
</dbReference>
<dbReference type="OrthoDB" id="3663940at2"/>
<dbReference type="GO" id="GO:0009002">
    <property type="term" value="F:serine-type D-Ala-D-Ala carboxypeptidase activity"/>
    <property type="evidence" value="ECO:0007669"/>
    <property type="project" value="InterPro"/>
</dbReference>
<evidence type="ECO:0000256" key="7">
    <source>
        <dbReference type="PIRSR" id="PIRSR618044-1"/>
    </source>
</evidence>
<keyword evidence="15" id="KW-1185">Reference proteome</keyword>
<evidence type="ECO:0000256" key="2">
    <source>
        <dbReference type="ARBA" id="ARBA00022729"/>
    </source>
</evidence>
<keyword evidence="2 12" id="KW-0732">Signal</keyword>
<keyword evidence="3" id="KW-0378">Hydrolase</keyword>
<dbReference type="InterPro" id="IPR001967">
    <property type="entry name" value="Peptidase_S11_N"/>
</dbReference>
<dbReference type="Pfam" id="PF00768">
    <property type="entry name" value="Peptidase_S11"/>
    <property type="match status" value="1"/>
</dbReference>
<comment type="caution">
    <text evidence="14">The sequence shown here is derived from an EMBL/GenBank/DDBJ whole genome shotgun (WGS) entry which is preliminary data.</text>
</comment>
<feature type="active site" description="Acyl-ester intermediate" evidence="7">
    <location>
        <position position="87"/>
    </location>
</feature>
<evidence type="ECO:0000256" key="3">
    <source>
        <dbReference type="ARBA" id="ARBA00022801"/>
    </source>
</evidence>
<dbReference type="GO" id="GO:0009252">
    <property type="term" value="P:peptidoglycan biosynthetic process"/>
    <property type="evidence" value="ECO:0007669"/>
    <property type="project" value="UniProtKB-KW"/>
</dbReference>
<keyword evidence="14" id="KW-0121">Carboxypeptidase</keyword>
<dbReference type="InterPro" id="IPR018044">
    <property type="entry name" value="Peptidase_S11"/>
</dbReference>
<proteinExistence type="inferred from homology"/>
<evidence type="ECO:0000256" key="11">
    <source>
        <dbReference type="SAM" id="Phobius"/>
    </source>
</evidence>
<accession>A0A365H9V8</accession>
<keyword evidence="4" id="KW-0133">Cell shape</keyword>
<feature type="region of interest" description="Disordered" evidence="10">
    <location>
        <begin position="322"/>
        <end position="346"/>
    </location>
</feature>
<feature type="transmembrane region" description="Helical" evidence="11">
    <location>
        <begin position="353"/>
        <end position="375"/>
    </location>
</feature>
<dbReference type="SUPFAM" id="SSF56601">
    <property type="entry name" value="beta-lactamase/transpeptidase-like"/>
    <property type="match status" value="1"/>
</dbReference>